<gene>
    <name evidence="2" type="ORF">KC660_04100</name>
</gene>
<evidence type="ECO:0000313" key="3">
    <source>
        <dbReference type="Proteomes" id="UP000782843"/>
    </source>
</evidence>
<feature type="compositionally biased region" description="Pro residues" evidence="1">
    <location>
        <begin position="24"/>
        <end position="44"/>
    </location>
</feature>
<dbReference type="Proteomes" id="UP000782843">
    <property type="component" value="Unassembled WGS sequence"/>
</dbReference>
<feature type="region of interest" description="Disordered" evidence="1">
    <location>
        <begin position="341"/>
        <end position="372"/>
    </location>
</feature>
<feature type="compositionally biased region" description="Basic and acidic residues" evidence="1">
    <location>
        <begin position="341"/>
        <end position="361"/>
    </location>
</feature>
<organism evidence="2 3">
    <name type="scientific">Candidatus Dojkabacteria bacterium</name>
    <dbReference type="NCBI Taxonomy" id="2099670"/>
    <lineage>
        <taxon>Bacteria</taxon>
        <taxon>Candidatus Dojkabacteria</taxon>
    </lineage>
</organism>
<reference evidence="2" key="2">
    <citation type="journal article" date="2021" name="Microbiome">
        <title>Successional dynamics and alternative stable states in a saline activated sludge microbial community over 9 years.</title>
        <authorList>
            <person name="Wang Y."/>
            <person name="Ye J."/>
            <person name="Ju F."/>
            <person name="Liu L."/>
            <person name="Boyd J.A."/>
            <person name="Deng Y."/>
            <person name="Parks D.H."/>
            <person name="Jiang X."/>
            <person name="Yin X."/>
            <person name="Woodcroft B.J."/>
            <person name="Tyson G.W."/>
            <person name="Hugenholtz P."/>
            <person name="Polz M.F."/>
            <person name="Zhang T."/>
        </authorList>
    </citation>
    <scope>NUCLEOTIDE SEQUENCE</scope>
    <source>
        <strain evidence="2">HKST-UBA10</strain>
    </source>
</reference>
<name>A0A955L4K4_9BACT</name>
<evidence type="ECO:0000313" key="2">
    <source>
        <dbReference type="EMBL" id="MCA9382561.1"/>
    </source>
</evidence>
<feature type="compositionally biased region" description="Low complexity" evidence="1">
    <location>
        <begin position="45"/>
        <end position="55"/>
    </location>
</feature>
<proteinExistence type="predicted"/>
<feature type="region of interest" description="Disordered" evidence="1">
    <location>
        <begin position="17"/>
        <end position="73"/>
    </location>
</feature>
<protein>
    <submittedName>
        <fullName evidence="2">Uncharacterized protein</fullName>
    </submittedName>
</protein>
<sequence>MSEETRRVYQFNNGRFDLVDEPINPTPEPVVNPIPEPAPEPVPEPVVNKEPIVNDPEPEPIVPEPVPEPDPIPEPEPEPFVTDDFYKASSLSLKEIGDLPEDFELEDGLSGEQASEKIFNAFYDNYKKSAQELYFQEFQENMQKKGWTERTLEYAYMLENGVSDEIVSDIVDFSNLSRLDTKSLEHEDKVDYITMMYKDRNFSEKEIKRNLNDAEVEGDIDSIVEEAKSYFSSRASEEQKKALQLAQERERQVEAAARYNQAVVSSIFTTKKIGNEDLSDDQLDTLQKALYERNIPLQGENGIVNVSAFDRFKMQFDNDLAVQIYVFNQLLSKSNEKEVQKERPKIKWGKSSHEIKTKTEPEPTPIQQIVKKSGGSTKSYLVEDGKIIPIDTD</sequence>
<reference evidence="2" key="1">
    <citation type="submission" date="2020-04" db="EMBL/GenBank/DDBJ databases">
        <authorList>
            <person name="Zhang T."/>
        </authorList>
    </citation>
    <scope>NUCLEOTIDE SEQUENCE</scope>
    <source>
        <strain evidence="2">HKST-UBA10</strain>
    </source>
</reference>
<feature type="compositionally biased region" description="Pro residues" evidence="1">
    <location>
        <begin position="59"/>
        <end position="70"/>
    </location>
</feature>
<accession>A0A955L4K4</accession>
<comment type="caution">
    <text evidence="2">The sequence shown here is derived from an EMBL/GenBank/DDBJ whole genome shotgun (WGS) entry which is preliminary data.</text>
</comment>
<dbReference type="EMBL" id="JAGQLG010000166">
    <property type="protein sequence ID" value="MCA9382561.1"/>
    <property type="molecule type" value="Genomic_DNA"/>
</dbReference>
<evidence type="ECO:0000256" key="1">
    <source>
        <dbReference type="SAM" id="MobiDB-lite"/>
    </source>
</evidence>
<dbReference type="AlphaFoldDB" id="A0A955L4K4"/>